<comment type="caution">
    <text evidence="1">The sequence shown here is derived from an EMBL/GenBank/DDBJ whole genome shotgun (WGS) entry which is preliminary data.</text>
</comment>
<proteinExistence type="predicted"/>
<evidence type="ECO:0000313" key="1">
    <source>
        <dbReference type="EMBL" id="MDX3698419.1"/>
    </source>
</evidence>
<dbReference type="Proteomes" id="UP001271274">
    <property type="component" value="Unassembled WGS sequence"/>
</dbReference>
<reference evidence="1 2" key="1">
    <citation type="journal article" date="2023" name="Microb. Genom.">
        <title>Mesoterricola silvestris gen. nov., sp. nov., Mesoterricola sediminis sp. nov., Geothrix oryzae sp. nov., Geothrix edaphica sp. nov., Geothrix rubra sp. nov., and Geothrix limicola sp. nov., six novel members of Acidobacteriota isolated from soils.</title>
        <authorList>
            <person name="Weisberg A.J."/>
            <person name="Pearce E."/>
            <person name="Kramer C.G."/>
            <person name="Chang J.H."/>
            <person name="Clarke C.R."/>
        </authorList>
    </citation>
    <scope>NUCLEOTIDE SEQUENCE [LARGE SCALE GENOMIC DNA]</scope>
    <source>
        <strain evidence="1 2">ID09-01A</strain>
    </source>
</reference>
<gene>
    <name evidence="1" type="ORF">PV662_01345</name>
</gene>
<keyword evidence="2" id="KW-1185">Reference proteome</keyword>
<evidence type="ECO:0000313" key="2">
    <source>
        <dbReference type="Proteomes" id="UP001271274"/>
    </source>
</evidence>
<name>A0ABU4N9R7_9ACTN</name>
<accession>A0ABU4N9R7</accession>
<sequence length="50" mass="5285">MKFTTSDGFNVNGEIAEYFTSEDGATMVRVRVAGSVVCVVAPAADLMVEV</sequence>
<organism evidence="1 2">
    <name type="scientific">Streptomyces europaeiscabiei</name>
    <dbReference type="NCBI Taxonomy" id="146819"/>
    <lineage>
        <taxon>Bacteria</taxon>
        <taxon>Bacillati</taxon>
        <taxon>Actinomycetota</taxon>
        <taxon>Actinomycetes</taxon>
        <taxon>Kitasatosporales</taxon>
        <taxon>Streptomycetaceae</taxon>
        <taxon>Streptomyces</taxon>
    </lineage>
</organism>
<dbReference type="RefSeq" id="WP_319061385.1">
    <property type="nucleotide sequence ID" value="NZ_JARAYT010000001.1"/>
</dbReference>
<dbReference type="EMBL" id="JARAYU010000001">
    <property type="protein sequence ID" value="MDX3698419.1"/>
    <property type="molecule type" value="Genomic_DNA"/>
</dbReference>
<protein>
    <submittedName>
        <fullName evidence="1">Uncharacterized protein</fullName>
    </submittedName>
</protein>